<feature type="transmembrane region" description="Helical" evidence="5">
    <location>
        <begin position="201"/>
        <end position="222"/>
    </location>
</feature>
<evidence type="ECO:0000256" key="3">
    <source>
        <dbReference type="ARBA" id="ARBA00022989"/>
    </source>
</evidence>
<accession>A0A2T7NDK0</accession>
<dbReference type="PROSITE" id="PS50262">
    <property type="entry name" value="G_PROTEIN_RECEP_F1_2"/>
    <property type="match status" value="1"/>
</dbReference>
<feature type="transmembrane region" description="Helical" evidence="5">
    <location>
        <begin position="138"/>
        <end position="160"/>
    </location>
</feature>
<evidence type="ECO:0000256" key="4">
    <source>
        <dbReference type="ARBA" id="ARBA00023136"/>
    </source>
</evidence>
<dbReference type="GO" id="GO:0016020">
    <property type="term" value="C:membrane"/>
    <property type="evidence" value="ECO:0007669"/>
    <property type="project" value="UniProtKB-SubCell"/>
</dbReference>
<dbReference type="PRINTS" id="PR00237">
    <property type="entry name" value="GPCRRHODOPSN"/>
</dbReference>
<dbReference type="InterPro" id="IPR000276">
    <property type="entry name" value="GPCR_Rhodpsn"/>
</dbReference>
<dbReference type="EMBL" id="PZQS01000013">
    <property type="protein sequence ID" value="PVD19241.1"/>
    <property type="molecule type" value="Genomic_DNA"/>
</dbReference>
<dbReference type="InterPro" id="IPR052954">
    <property type="entry name" value="GPCR-Ligand_Int"/>
</dbReference>
<feature type="domain" description="G-protein coupled receptors family 1 profile" evidence="6">
    <location>
        <begin position="36"/>
        <end position="316"/>
    </location>
</feature>
<feature type="transmembrane region" description="Helical" evidence="5">
    <location>
        <begin position="106"/>
        <end position="126"/>
    </location>
</feature>
<evidence type="ECO:0000256" key="5">
    <source>
        <dbReference type="SAM" id="Phobius"/>
    </source>
</evidence>
<dbReference type="PANTHER" id="PTHR46641">
    <property type="entry name" value="FMRFAMIDE RECEPTOR-RELATED"/>
    <property type="match status" value="1"/>
</dbReference>
<feature type="transmembrane region" description="Helical" evidence="5">
    <location>
        <begin position="57"/>
        <end position="78"/>
    </location>
</feature>
<feature type="transmembrane region" description="Helical" evidence="5">
    <location>
        <begin position="19"/>
        <end position="45"/>
    </location>
</feature>
<dbReference type="Proteomes" id="UP000245119">
    <property type="component" value="Linkage Group LG13"/>
</dbReference>
<reference evidence="7 8" key="1">
    <citation type="submission" date="2018-04" db="EMBL/GenBank/DDBJ databases">
        <title>The genome of golden apple snail Pomacea canaliculata provides insight into stress tolerance and invasive adaptation.</title>
        <authorList>
            <person name="Liu C."/>
            <person name="Liu B."/>
            <person name="Ren Y."/>
            <person name="Zhang Y."/>
            <person name="Wang H."/>
            <person name="Li S."/>
            <person name="Jiang F."/>
            <person name="Yin L."/>
            <person name="Zhang G."/>
            <person name="Qian W."/>
            <person name="Fan W."/>
        </authorList>
    </citation>
    <scope>NUCLEOTIDE SEQUENCE [LARGE SCALE GENOMIC DNA]</scope>
    <source>
        <strain evidence="7">SZHN2017</strain>
        <tissue evidence="7">Muscle</tissue>
    </source>
</reference>
<dbReference type="Gene3D" id="1.20.1070.10">
    <property type="entry name" value="Rhodopsin 7-helix transmembrane proteins"/>
    <property type="match status" value="1"/>
</dbReference>
<dbReference type="InterPro" id="IPR017452">
    <property type="entry name" value="GPCR_Rhodpsn_7TM"/>
</dbReference>
<comment type="subcellular location">
    <subcellularLocation>
        <location evidence="1">Membrane</location>
    </subcellularLocation>
</comment>
<proteinExistence type="predicted"/>
<feature type="transmembrane region" description="Helical" evidence="5">
    <location>
        <begin position="257"/>
        <end position="274"/>
    </location>
</feature>
<comment type="caution">
    <text evidence="7">The sequence shown here is derived from an EMBL/GenBank/DDBJ whole genome shotgun (WGS) entry which is preliminary data.</text>
</comment>
<dbReference type="Pfam" id="PF00001">
    <property type="entry name" value="7tm_1"/>
    <property type="match status" value="1"/>
</dbReference>
<evidence type="ECO:0000313" key="7">
    <source>
        <dbReference type="EMBL" id="PVD19241.1"/>
    </source>
</evidence>
<organism evidence="7 8">
    <name type="scientific">Pomacea canaliculata</name>
    <name type="common">Golden apple snail</name>
    <dbReference type="NCBI Taxonomy" id="400727"/>
    <lineage>
        <taxon>Eukaryota</taxon>
        <taxon>Metazoa</taxon>
        <taxon>Spiralia</taxon>
        <taxon>Lophotrochozoa</taxon>
        <taxon>Mollusca</taxon>
        <taxon>Gastropoda</taxon>
        <taxon>Caenogastropoda</taxon>
        <taxon>Architaenioglossa</taxon>
        <taxon>Ampullarioidea</taxon>
        <taxon>Ampullariidae</taxon>
        <taxon>Pomacea</taxon>
    </lineage>
</organism>
<name>A0A2T7NDK0_POMCA</name>
<dbReference type="PANTHER" id="PTHR46641:SF2">
    <property type="entry name" value="FMRFAMIDE RECEPTOR"/>
    <property type="match status" value="1"/>
</dbReference>
<keyword evidence="2 5" id="KW-0812">Transmembrane</keyword>
<keyword evidence="8" id="KW-1185">Reference proteome</keyword>
<sequence>MATDSSDVISAFTLRVLEMVIYCGVMPVLMLVGIVTNSLSCIVFYRLGLRGRINLCLLLLSLSDLIFLILQTSIRLTLVTLTSLHGRLGTSVWQHTVTKYHIVRKATLFLFMSNFLTTVAAVERLVSILSPLKARNSCSLKVVVVGIASVFILLVGYFIMNGFEFEVSCFYDMELSTVLYEIGSSSFYLAHAVFFDTLDNIVVVFGFPVLSLLLVTVCTVVIKHRLRSANSWRQEVTGSQSQGGMTMSKAEAKLHRMLVAVCCLHIVCVLPAILKDTLKFWPEFSLTSRFGNLFNTIVAVKDVAASVNCAFRFVFYVTQGSQFRGALLSLLGRRKSTSSQVAG</sequence>
<evidence type="ECO:0000256" key="1">
    <source>
        <dbReference type="ARBA" id="ARBA00004370"/>
    </source>
</evidence>
<evidence type="ECO:0000256" key="2">
    <source>
        <dbReference type="ARBA" id="ARBA00022692"/>
    </source>
</evidence>
<protein>
    <recommendedName>
        <fullName evidence="6">G-protein coupled receptors family 1 profile domain-containing protein</fullName>
    </recommendedName>
</protein>
<feature type="transmembrane region" description="Helical" evidence="5">
    <location>
        <begin position="294"/>
        <end position="315"/>
    </location>
</feature>
<dbReference type="SUPFAM" id="SSF81321">
    <property type="entry name" value="Family A G protein-coupled receptor-like"/>
    <property type="match status" value="1"/>
</dbReference>
<gene>
    <name evidence="7" type="ORF">C0Q70_19727</name>
</gene>
<evidence type="ECO:0000313" key="8">
    <source>
        <dbReference type="Proteomes" id="UP000245119"/>
    </source>
</evidence>
<keyword evidence="4 5" id="KW-0472">Membrane</keyword>
<keyword evidence="3 5" id="KW-1133">Transmembrane helix</keyword>
<dbReference type="GO" id="GO:0004930">
    <property type="term" value="F:G protein-coupled receptor activity"/>
    <property type="evidence" value="ECO:0007669"/>
    <property type="project" value="InterPro"/>
</dbReference>
<evidence type="ECO:0000259" key="6">
    <source>
        <dbReference type="PROSITE" id="PS50262"/>
    </source>
</evidence>
<dbReference type="AlphaFoldDB" id="A0A2T7NDK0"/>